<dbReference type="RefSeq" id="XP_033650712.1">
    <property type="nucleotide sequence ID" value="XM_033795030.1"/>
</dbReference>
<keyword evidence="1 2" id="KW-0694">RNA-binding</keyword>
<dbReference type="SMART" id="SM00360">
    <property type="entry name" value="RRM"/>
    <property type="match status" value="1"/>
</dbReference>
<keyword evidence="5" id="KW-1185">Reference proteome</keyword>
<feature type="domain" description="RRM" evidence="3">
    <location>
        <begin position="17"/>
        <end position="101"/>
    </location>
</feature>
<dbReference type="Proteomes" id="UP000800097">
    <property type="component" value="Unassembled WGS sequence"/>
</dbReference>
<feature type="non-terminal residue" evidence="4">
    <location>
        <position position="188"/>
    </location>
</feature>
<reference evidence="4" key="1">
    <citation type="journal article" date="2020" name="Stud. Mycol.">
        <title>101 Dothideomycetes genomes: a test case for predicting lifestyles and emergence of pathogens.</title>
        <authorList>
            <person name="Haridas S."/>
            <person name="Albert R."/>
            <person name="Binder M."/>
            <person name="Bloem J."/>
            <person name="Labutti K."/>
            <person name="Salamov A."/>
            <person name="Andreopoulos B."/>
            <person name="Baker S."/>
            <person name="Barry K."/>
            <person name="Bills G."/>
            <person name="Bluhm B."/>
            <person name="Cannon C."/>
            <person name="Castanera R."/>
            <person name="Culley D."/>
            <person name="Daum C."/>
            <person name="Ezra D."/>
            <person name="Gonzalez J."/>
            <person name="Henrissat B."/>
            <person name="Kuo A."/>
            <person name="Liang C."/>
            <person name="Lipzen A."/>
            <person name="Lutzoni F."/>
            <person name="Magnuson J."/>
            <person name="Mondo S."/>
            <person name="Nolan M."/>
            <person name="Ohm R."/>
            <person name="Pangilinan J."/>
            <person name="Park H.-J."/>
            <person name="Ramirez L."/>
            <person name="Alfaro M."/>
            <person name="Sun H."/>
            <person name="Tritt A."/>
            <person name="Yoshinaga Y."/>
            <person name="Zwiers L.-H."/>
            <person name="Turgeon B."/>
            <person name="Goodwin S."/>
            <person name="Spatafora J."/>
            <person name="Crous P."/>
            <person name="Grigoriev I."/>
        </authorList>
    </citation>
    <scope>NUCLEOTIDE SEQUENCE</scope>
    <source>
        <strain evidence="4">CBS 379.55</strain>
    </source>
</reference>
<dbReference type="GO" id="GO:0003723">
    <property type="term" value="F:RNA binding"/>
    <property type="evidence" value="ECO:0007669"/>
    <property type="project" value="UniProtKB-UniRule"/>
</dbReference>
<name>A0A6A6JAI0_WESOR</name>
<dbReference type="OrthoDB" id="417481at2759"/>
<dbReference type="InterPro" id="IPR000504">
    <property type="entry name" value="RRM_dom"/>
</dbReference>
<dbReference type="AlphaFoldDB" id="A0A6A6JAI0"/>
<evidence type="ECO:0000256" key="2">
    <source>
        <dbReference type="PROSITE-ProRule" id="PRU00176"/>
    </source>
</evidence>
<gene>
    <name evidence="4" type="ORF">EI97DRAFT_366363</name>
</gene>
<dbReference type="EMBL" id="ML986512">
    <property type="protein sequence ID" value="KAF2273173.1"/>
    <property type="molecule type" value="Genomic_DNA"/>
</dbReference>
<dbReference type="InterPro" id="IPR012677">
    <property type="entry name" value="Nucleotide-bd_a/b_plait_sf"/>
</dbReference>
<dbReference type="InterPro" id="IPR035979">
    <property type="entry name" value="RBD_domain_sf"/>
</dbReference>
<evidence type="ECO:0000256" key="1">
    <source>
        <dbReference type="ARBA" id="ARBA00022884"/>
    </source>
</evidence>
<dbReference type="PROSITE" id="PS50102">
    <property type="entry name" value="RRM"/>
    <property type="match status" value="1"/>
</dbReference>
<dbReference type="SUPFAM" id="SSF54928">
    <property type="entry name" value="RNA-binding domain, RBD"/>
    <property type="match status" value="1"/>
</dbReference>
<evidence type="ECO:0000259" key="3">
    <source>
        <dbReference type="PROSITE" id="PS50102"/>
    </source>
</evidence>
<protein>
    <recommendedName>
        <fullName evidence="3">RRM domain-containing protein</fullName>
    </recommendedName>
</protein>
<proteinExistence type="predicted"/>
<feature type="non-terminal residue" evidence="4">
    <location>
        <position position="1"/>
    </location>
</feature>
<sequence length="188" mass="21390">HNRVNRDHIVHGYDVRTTVMLRNIPNKMDWLALKEVLDQHCFGTYDFVYLRIDFKTGSNVGYAFVNFSDMNGMIALIENIEHRQWKGFRSSKAAEISYATIQGKEALIAKFRNSSVMQETPYCRPRLFVTETDYGKSNLCGTELAFPAPDNLAKLSRSIESARANGLFPPHASSMMNDRARQGVYDNG</sequence>
<dbReference type="GeneID" id="54548205"/>
<dbReference type="Gene3D" id="3.30.70.330">
    <property type="match status" value="1"/>
</dbReference>
<accession>A0A6A6JAI0</accession>
<organism evidence="4 5">
    <name type="scientific">Westerdykella ornata</name>
    <dbReference type="NCBI Taxonomy" id="318751"/>
    <lineage>
        <taxon>Eukaryota</taxon>
        <taxon>Fungi</taxon>
        <taxon>Dikarya</taxon>
        <taxon>Ascomycota</taxon>
        <taxon>Pezizomycotina</taxon>
        <taxon>Dothideomycetes</taxon>
        <taxon>Pleosporomycetidae</taxon>
        <taxon>Pleosporales</taxon>
        <taxon>Sporormiaceae</taxon>
        <taxon>Westerdykella</taxon>
    </lineage>
</organism>
<dbReference type="PANTHER" id="PTHR23189">
    <property type="entry name" value="RNA RECOGNITION MOTIF-CONTAINING"/>
    <property type="match status" value="1"/>
</dbReference>
<evidence type="ECO:0000313" key="4">
    <source>
        <dbReference type="EMBL" id="KAF2273173.1"/>
    </source>
</evidence>
<dbReference type="InterPro" id="IPR007201">
    <property type="entry name" value="Mei2-like_Rrm_C"/>
</dbReference>
<dbReference type="Pfam" id="PF04059">
    <property type="entry name" value="RRM_2"/>
    <property type="match status" value="1"/>
</dbReference>
<evidence type="ECO:0000313" key="5">
    <source>
        <dbReference type="Proteomes" id="UP000800097"/>
    </source>
</evidence>